<dbReference type="AlphaFoldDB" id="A0A812VDC6"/>
<dbReference type="Gene3D" id="3.80.10.10">
    <property type="entry name" value="Ribonuclease Inhibitor"/>
    <property type="match status" value="2"/>
</dbReference>
<dbReference type="OrthoDB" id="120976at2759"/>
<dbReference type="InterPro" id="IPR001611">
    <property type="entry name" value="Leu-rich_rpt"/>
</dbReference>
<dbReference type="PANTHER" id="PTHR24109">
    <property type="entry name" value="LEUCINE-RICH REPEAT-CONTAINING PROTEIN 31"/>
    <property type="match status" value="1"/>
</dbReference>
<dbReference type="InterPro" id="IPR032675">
    <property type="entry name" value="LRR_dom_sf"/>
</dbReference>
<proteinExistence type="predicted"/>
<dbReference type="PANTHER" id="PTHR24109:SF3">
    <property type="entry name" value="LEUCINE-RICH REPEAT-CONTAINING PROTEIN 31"/>
    <property type="match status" value="1"/>
</dbReference>
<reference evidence="1" key="1">
    <citation type="submission" date="2021-02" db="EMBL/GenBank/DDBJ databases">
        <authorList>
            <person name="Dougan E. K."/>
            <person name="Rhodes N."/>
            <person name="Thang M."/>
            <person name="Chan C."/>
        </authorList>
    </citation>
    <scope>NUCLEOTIDE SEQUENCE</scope>
</reference>
<accession>A0A812VDC6</accession>
<dbReference type="SMART" id="SM00367">
    <property type="entry name" value="LRR_CC"/>
    <property type="match status" value="3"/>
</dbReference>
<dbReference type="InterPro" id="IPR006553">
    <property type="entry name" value="Leu-rich_rpt_Cys-con_subtyp"/>
</dbReference>
<dbReference type="EMBL" id="CAJNIZ010042737">
    <property type="protein sequence ID" value="CAE7634687.1"/>
    <property type="molecule type" value="Genomic_DNA"/>
</dbReference>
<protein>
    <submittedName>
        <fullName evidence="1">LRRC31 protein</fullName>
    </submittedName>
</protein>
<evidence type="ECO:0000313" key="2">
    <source>
        <dbReference type="Proteomes" id="UP000649617"/>
    </source>
</evidence>
<organism evidence="1 2">
    <name type="scientific">Symbiodinium pilosum</name>
    <name type="common">Dinoflagellate</name>
    <dbReference type="NCBI Taxonomy" id="2952"/>
    <lineage>
        <taxon>Eukaryota</taxon>
        <taxon>Sar</taxon>
        <taxon>Alveolata</taxon>
        <taxon>Dinophyceae</taxon>
        <taxon>Suessiales</taxon>
        <taxon>Symbiodiniaceae</taxon>
        <taxon>Symbiodinium</taxon>
    </lineage>
</organism>
<dbReference type="Pfam" id="PF13516">
    <property type="entry name" value="LRR_6"/>
    <property type="match status" value="1"/>
</dbReference>
<dbReference type="InterPro" id="IPR042419">
    <property type="entry name" value="LRC31"/>
</dbReference>
<gene>
    <name evidence="1" type="primary">LRRC31</name>
    <name evidence="1" type="ORF">SPIL2461_LOCUS16698</name>
</gene>
<dbReference type="SMART" id="SM00368">
    <property type="entry name" value="LRR_RI"/>
    <property type="match status" value="5"/>
</dbReference>
<name>A0A812VDC6_SYMPI</name>
<comment type="caution">
    <text evidence="1">The sequence shown here is derived from an EMBL/GenBank/DDBJ whole genome shotgun (WGS) entry which is preliminary data.</text>
</comment>
<keyword evidence="2" id="KW-1185">Reference proteome</keyword>
<evidence type="ECO:0000313" key="1">
    <source>
        <dbReference type="EMBL" id="CAE7634687.1"/>
    </source>
</evidence>
<dbReference type="Proteomes" id="UP000649617">
    <property type="component" value="Unassembled WGS sequence"/>
</dbReference>
<dbReference type="SUPFAM" id="SSF52047">
    <property type="entry name" value="RNI-like"/>
    <property type="match status" value="1"/>
</dbReference>
<sequence length="367" mass="39117">MPDVTRLTKLDMKKCSLPSDLSSENFDVLVAKCPMIGSIDLEEEQGFDAIVSLQSLPYLRNMQSDSANLCLQHIKESGFENLDSLELGADENENIVALIALCASSNLRALSLDHGCLQTVNDGIALARLLAAMDVLESLSLYGNLSFGWQAFPAFAEAAPRSRLRFLNLGECGLAGCDSGRALASLMQQMPELCSLCLRKNHRLQNSGLLAFAERLSCHGSLATLDLSCCAASGQVGTGAILNIVEALPSLRTLSVSGNTQLQEDALRSLLDAVVSKTAVRSLSLASCGLSARDMNLQDIFFPDVECQLESLDLSGNSEIGALGLQTLVPWLPSTIQRLDLGDCGLESVAGGAAIAALVRKCSHEQR</sequence>